<sequence length="430" mass="47608">MTATPLSLTNLPTVPRMNDQRSAAPLPPSRAPSVARLSSEPELSTAIPPASDVQGAYATPSSSSPVATTEAQQLSAFQHPMQRVIVIRCGKDLKSRISIHEHALCRHSGKMNGISIRAKSMRDAYDDCEDILEQVTSIAMAGLSPEQFEKMGLRAKLFSLIETIDKQYPLSEYQASLKKTIRDVLNVQYANNNLTERPKSMKIFQELPLDQRLHLLDSEAGLDVAEEVSARLLRIKSREEQMTTGTTTRFWAQGRLSLRDTEARSVASLVEWAYDESMLNFEDAEHLYDIWALATRLEFDVLARECMDRLFKTASASIRDAFSNNIGLGHLIGLTRAQDAPGLADDVVTTVFHHVLKDDNPPVKLSDLVIRALARGLDSELWAQLKSMVSHDTACKLIDALVALKVLKVEQGGVDGSLIKYEGQQNAHMT</sequence>
<dbReference type="AlphaFoldDB" id="A0A1Y2M933"/>
<dbReference type="InParanoid" id="A0A1Y2M933"/>
<name>A0A1Y2M933_EPING</name>
<dbReference type="Proteomes" id="UP000193240">
    <property type="component" value="Unassembled WGS sequence"/>
</dbReference>
<protein>
    <submittedName>
        <fullName evidence="2">Uncharacterized protein</fullName>
    </submittedName>
</protein>
<feature type="compositionally biased region" description="Polar residues" evidence="1">
    <location>
        <begin position="1"/>
        <end position="12"/>
    </location>
</feature>
<proteinExistence type="predicted"/>
<reference evidence="2 3" key="1">
    <citation type="journal article" date="2017" name="Genome Announc.">
        <title>Genome sequence of the saprophytic ascomycete Epicoccum nigrum ICMP 19927 strain isolated from New Zealand.</title>
        <authorList>
            <person name="Fokin M."/>
            <person name="Fleetwood D."/>
            <person name="Weir B.S."/>
            <person name="Villas-Boas S.G."/>
        </authorList>
    </citation>
    <scope>NUCLEOTIDE SEQUENCE [LARGE SCALE GENOMIC DNA]</scope>
    <source>
        <strain evidence="2 3">ICMP 19927</strain>
    </source>
</reference>
<evidence type="ECO:0000313" key="3">
    <source>
        <dbReference type="Proteomes" id="UP000193240"/>
    </source>
</evidence>
<organism evidence="2 3">
    <name type="scientific">Epicoccum nigrum</name>
    <name type="common">Soil fungus</name>
    <name type="synonym">Epicoccum purpurascens</name>
    <dbReference type="NCBI Taxonomy" id="105696"/>
    <lineage>
        <taxon>Eukaryota</taxon>
        <taxon>Fungi</taxon>
        <taxon>Dikarya</taxon>
        <taxon>Ascomycota</taxon>
        <taxon>Pezizomycotina</taxon>
        <taxon>Dothideomycetes</taxon>
        <taxon>Pleosporomycetidae</taxon>
        <taxon>Pleosporales</taxon>
        <taxon>Pleosporineae</taxon>
        <taxon>Didymellaceae</taxon>
        <taxon>Epicoccum</taxon>
    </lineage>
</organism>
<dbReference type="EMBL" id="KZ107840">
    <property type="protein sequence ID" value="OSS51738.1"/>
    <property type="molecule type" value="Genomic_DNA"/>
</dbReference>
<evidence type="ECO:0000256" key="1">
    <source>
        <dbReference type="SAM" id="MobiDB-lite"/>
    </source>
</evidence>
<keyword evidence="3" id="KW-1185">Reference proteome</keyword>
<feature type="region of interest" description="Disordered" evidence="1">
    <location>
        <begin position="1"/>
        <end position="64"/>
    </location>
</feature>
<dbReference type="OMA" id="VKHHERE"/>
<accession>A0A1Y2M933</accession>
<evidence type="ECO:0000313" key="2">
    <source>
        <dbReference type="EMBL" id="OSS51738.1"/>
    </source>
</evidence>
<gene>
    <name evidence="2" type="ORF">B5807_03786</name>
</gene>